<name>A0A4P9Z4Y1_9FUNG</name>
<feature type="transmembrane region" description="Helical" evidence="1">
    <location>
        <begin position="519"/>
        <end position="543"/>
    </location>
</feature>
<protein>
    <recommendedName>
        <fullName evidence="2">Swiss Army Knife RNA repair protein HAD domain-containing protein</fullName>
    </recommendedName>
</protein>
<reference evidence="4" key="1">
    <citation type="journal article" date="2018" name="Nat. Microbiol.">
        <title>Leveraging single-cell genomics to expand the fungal tree of life.</title>
        <authorList>
            <person name="Ahrendt S.R."/>
            <person name="Quandt C.A."/>
            <person name="Ciobanu D."/>
            <person name="Clum A."/>
            <person name="Salamov A."/>
            <person name="Andreopoulos B."/>
            <person name="Cheng J.F."/>
            <person name="Woyke T."/>
            <person name="Pelin A."/>
            <person name="Henrissat B."/>
            <person name="Reynolds N.K."/>
            <person name="Benny G.L."/>
            <person name="Smith M.E."/>
            <person name="James T.Y."/>
            <person name="Grigoriev I.V."/>
        </authorList>
    </citation>
    <scope>NUCLEOTIDE SEQUENCE [LARGE SCALE GENOMIC DNA]</scope>
    <source>
        <strain evidence="4">Benny S71-1</strain>
    </source>
</reference>
<dbReference type="GO" id="GO:0003723">
    <property type="term" value="F:RNA binding"/>
    <property type="evidence" value="ECO:0007669"/>
    <property type="project" value="TreeGrafter"/>
</dbReference>
<feature type="transmembrane region" description="Helical" evidence="1">
    <location>
        <begin position="395"/>
        <end position="417"/>
    </location>
</feature>
<dbReference type="PANTHER" id="PTHR10335:SF23">
    <property type="entry name" value="OB FOLD-CONTAINING PROTEIN, NUCLEIC ACID BINDING"/>
    <property type="match status" value="1"/>
</dbReference>
<keyword evidence="1" id="KW-1133">Transmembrane helix</keyword>
<feature type="domain" description="Swiss Army Knife RNA repair protein HAD" evidence="2">
    <location>
        <begin position="52"/>
        <end position="242"/>
    </location>
</feature>
<sequence>MRVPWNSFEFEKDLSALLGDDVEARRPPQPRKHVSRIKRIKIFDFDNTLFHSPLPNPGLWHRSLIGRLMSPEVGWFHDVRSLSEPFVVEMVMMVLMTLVSVVLNGVQLQEVRDAAAAPDTLAILLTGRLRSVYHARIAELLSEGELQLDLLILREHHDALPSTMMFKQHAIHCLLNLLAHADELTIWEDREHHAVQFERFLASLQAERRLATGAVVRVAPAISYMERRLETRLVQTLIAERNARLPDQQLQLATRIESALLQLNPASLQYLCGYYGVPMDARSSDGDGDGVAIPESKFSDADRRQFGRGGTWKVLLFPVDFRYDGDRITVELMMKQPYLLVKYPLGRQLMPFAAALTLPPPDDFITHGVPYLNGYQFVMEAHADTAAFQRRYKAVFFQLFLVTIILCVFVRNSYLALKVLLKAPRRLASCVFNLFGSEFAPSCLVTAWLVIGSVVLSAVVTNVIIAERAYLAHNRNKWLLAFSVVATAVPAPIFLFVTWLESVAQMSESASCLTVHSPYLPLLRLLLDLPGNVIFSLAFFVVIYRRYRQYKEIGWKELARDGIATLLLVLLSNFVCFLVNVAVTSTDYGDMMYVIDW</sequence>
<dbReference type="GO" id="GO:0008649">
    <property type="term" value="F:rRNA methyltransferase activity"/>
    <property type="evidence" value="ECO:0007669"/>
    <property type="project" value="TreeGrafter"/>
</dbReference>
<feature type="transmembrane region" description="Helical" evidence="1">
    <location>
        <begin position="478"/>
        <end position="499"/>
    </location>
</feature>
<dbReference type="OrthoDB" id="5596992at2759"/>
<evidence type="ECO:0000313" key="3">
    <source>
        <dbReference type="EMBL" id="RKP27132.1"/>
    </source>
</evidence>
<dbReference type="InterPro" id="IPR018812">
    <property type="entry name" value="SAK_HAD"/>
</dbReference>
<keyword evidence="1" id="KW-0812">Transmembrane</keyword>
<evidence type="ECO:0000256" key="1">
    <source>
        <dbReference type="SAM" id="Phobius"/>
    </source>
</evidence>
<dbReference type="EMBL" id="KZ989264">
    <property type="protein sequence ID" value="RKP27132.1"/>
    <property type="molecule type" value="Genomic_DNA"/>
</dbReference>
<keyword evidence="4" id="KW-1185">Reference proteome</keyword>
<dbReference type="GO" id="GO:0031428">
    <property type="term" value="C:box C/D methylation guide snoRNP complex"/>
    <property type="evidence" value="ECO:0007669"/>
    <property type="project" value="TreeGrafter"/>
</dbReference>
<dbReference type="Pfam" id="PF10307">
    <property type="entry name" value="HAD_SAK_1"/>
    <property type="match status" value="1"/>
</dbReference>
<organism evidence="3 4">
    <name type="scientific">Syncephalis pseudoplumigaleata</name>
    <dbReference type="NCBI Taxonomy" id="1712513"/>
    <lineage>
        <taxon>Eukaryota</taxon>
        <taxon>Fungi</taxon>
        <taxon>Fungi incertae sedis</taxon>
        <taxon>Zoopagomycota</taxon>
        <taxon>Zoopagomycotina</taxon>
        <taxon>Zoopagomycetes</taxon>
        <taxon>Zoopagales</taxon>
        <taxon>Piptocephalidaceae</taxon>
        <taxon>Syncephalis</taxon>
    </lineage>
</organism>
<feature type="transmembrane region" description="Helical" evidence="1">
    <location>
        <begin position="563"/>
        <end position="583"/>
    </location>
</feature>
<feature type="transmembrane region" description="Helical" evidence="1">
    <location>
        <begin position="445"/>
        <end position="466"/>
    </location>
</feature>
<dbReference type="GO" id="GO:0032040">
    <property type="term" value="C:small-subunit processome"/>
    <property type="evidence" value="ECO:0007669"/>
    <property type="project" value="TreeGrafter"/>
</dbReference>
<dbReference type="GO" id="GO:0000494">
    <property type="term" value="P:box C/D sno(s)RNA 3'-end processing"/>
    <property type="evidence" value="ECO:0007669"/>
    <property type="project" value="TreeGrafter"/>
</dbReference>
<feature type="transmembrane region" description="Helical" evidence="1">
    <location>
        <begin position="86"/>
        <end position="106"/>
    </location>
</feature>
<gene>
    <name evidence="3" type="ORF">SYNPS1DRAFT_21266</name>
</gene>
<keyword evidence="1" id="KW-0472">Membrane</keyword>
<evidence type="ECO:0000313" key="4">
    <source>
        <dbReference type="Proteomes" id="UP000278143"/>
    </source>
</evidence>
<evidence type="ECO:0000259" key="2">
    <source>
        <dbReference type="Pfam" id="PF10307"/>
    </source>
</evidence>
<dbReference type="Proteomes" id="UP000278143">
    <property type="component" value="Unassembled WGS sequence"/>
</dbReference>
<proteinExistence type="predicted"/>
<dbReference type="AlphaFoldDB" id="A0A4P9Z4Y1"/>
<dbReference type="GO" id="GO:1990259">
    <property type="term" value="F:histone H2AQ104 methyltransferase activity"/>
    <property type="evidence" value="ECO:0007669"/>
    <property type="project" value="TreeGrafter"/>
</dbReference>
<accession>A0A4P9Z4Y1</accession>
<dbReference type="PANTHER" id="PTHR10335">
    <property type="entry name" value="RRNA 2-O-METHYLTRANSFERASE FIBRILLARIN"/>
    <property type="match status" value="1"/>
</dbReference>